<comment type="caution">
    <text evidence="7">The sequence shown here is derived from an EMBL/GenBank/DDBJ whole genome shotgun (WGS) entry which is preliminary data.</text>
</comment>
<proteinExistence type="predicted"/>
<dbReference type="InterPro" id="IPR001471">
    <property type="entry name" value="AP2/ERF_dom"/>
</dbReference>
<evidence type="ECO:0000256" key="3">
    <source>
        <dbReference type="ARBA" id="ARBA00023125"/>
    </source>
</evidence>
<dbReference type="SMART" id="SM00380">
    <property type="entry name" value="AP2"/>
    <property type="match status" value="1"/>
</dbReference>
<gene>
    <name evidence="7" type="ORF">ECRASSUSDP1_LOCUS21746</name>
</gene>
<sequence>MKFSNFGRNPNHYTLPTWSTSDIIHGLSSVYCMSEMNERILDIQSFCVCSTQFELSLQTDSSYSKSICTKSKKHECIPFNESFGAFSIQLPQGKHCLNLKDEHIDHQKLQGLSKIPKRRKRRTSELDIKHRLLKLKDRILYTYMSGFSSTKKKAKTANKILLSRRSKYIGVSRNNSNWQALINVGESKKYIGTFENELQAARAYDLYSLALRDDQGSLNFDYSKEEILERIEYYLKNNCVKTCFSL</sequence>
<evidence type="ECO:0000259" key="6">
    <source>
        <dbReference type="PROSITE" id="PS51032"/>
    </source>
</evidence>
<feature type="domain" description="AP2/ERF" evidence="6">
    <location>
        <begin position="167"/>
        <end position="221"/>
    </location>
</feature>
<accession>A0AAD1XY81</accession>
<evidence type="ECO:0000256" key="4">
    <source>
        <dbReference type="ARBA" id="ARBA00023163"/>
    </source>
</evidence>
<organism evidence="7 8">
    <name type="scientific">Euplotes crassus</name>
    <dbReference type="NCBI Taxonomy" id="5936"/>
    <lineage>
        <taxon>Eukaryota</taxon>
        <taxon>Sar</taxon>
        <taxon>Alveolata</taxon>
        <taxon>Ciliophora</taxon>
        <taxon>Intramacronucleata</taxon>
        <taxon>Spirotrichea</taxon>
        <taxon>Hypotrichia</taxon>
        <taxon>Euplotida</taxon>
        <taxon>Euplotidae</taxon>
        <taxon>Moneuplotes</taxon>
    </lineage>
</organism>
<dbReference type="GO" id="GO:0003700">
    <property type="term" value="F:DNA-binding transcription factor activity"/>
    <property type="evidence" value="ECO:0007669"/>
    <property type="project" value="InterPro"/>
</dbReference>
<name>A0AAD1XY81_EUPCR</name>
<dbReference type="Gene3D" id="3.30.730.10">
    <property type="entry name" value="AP2/ERF domain"/>
    <property type="match status" value="1"/>
</dbReference>
<evidence type="ECO:0000313" key="7">
    <source>
        <dbReference type="EMBL" id="CAI2380312.1"/>
    </source>
</evidence>
<dbReference type="InterPro" id="IPR036955">
    <property type="entry name" value="AP2/ERF_dom_sf"/>
</dbReference>
<evidence type="ECO:0000256" key="2">
    <source>
        <dbReference type="ARBA" id="ARBA00023015"/>
    </source>
</evidence>
<dbReference type="GO" id="GO:0003677">
    <property type="term" value="F:DNA binding"/>
    <property type="evidence" value="ECO:0007669"/>
    <property type="project" value="UniProtKB-KW"/>
</dbReference>
<dbReference type="EMBL" id="CAMPGE010022263">
    <property type="protein sequence ID" value="CAI2380312.1"/>
    <property type="molecule type" value="Genomic_DNA"/>
</dbReference>
<keyword evidence="3" id="KW-0238">DNA-binding</keyword>
<dbReference type="InterPro" id="IPR016177">
    <property type="entry name" value="DNA-bd_dom_sf"/>
</dbReference>
<evidence type="ECO:0000313" key="8">
    <source>
        <dbReference type="Proteomes" id="UP001295684"/>
    </source>
</evidence>
<protein>
    <recommendedName>
        <fullName evidence="6">AP2/ERF domain-containing protein</fullName>
    </recommendedName>
</protein>
<dbReference type="GO" id="GO:0005634">
    <property type="term" value="C:nucleus"/>
    <property type="evidence" value="ECO:0007669"/>
    <property type="project" value="UniProtKB-SubCell"/>
</dbReference>
<dbReference type="AlphaFoldDB" id="A0AAD1XY81"/>
<keyword evidence="8" id="KW-1185">Reference proteome</keyword>
<evidence type="ECO:0000256" key="1">
    <source>
        <dbReference type="ARBA" id="ARBA00004123"/>
    </source>
</evidence>
<dbReference type="SUPFAM" id="SSF54171">
    <property type="entry name" value="DNA-binding domain"/>
    <property type="match status" value="1"/>
</dbReference>
<keyword evidence="2" id="KW-0805">Transcription regulation</keyword>
<keyword evidence="4" id="KW-0804">Transcription</keyword>
<comment type="subcellular location">
    <subcellularLocation>
        <location evidence="1">Nucleus</location>
    </subcellularLocation>
</comment>
<dbReference type="Proteomes" id="UP001295684">
    <property type="component" value="Unassembled WGS sequence"/>
</dbReference>
<dbReference type="PROSITE" id="PS51032">
    <property type="entry name" value="AP2_ERF"/>
    <property type="match status" value="1"/>
</dbReference>
<keyword evidence="5" id="KW-0539">Nucleus</keyword>
<reference evidence="7" key="1">
    <citation type="submission" date="2023-07" db="EMBL/GenBank/DDBJ databases">
        <authorList>
            <consortium name="AG Swart"/>
            <person name="Singh M."/>
            <person name="Singh A."/>
            <person name="Seah K."/>
            <person name="Emmerich C."/>
        </authorList>
    </citation>
    <scope>NUCLEOTIDE SEQUENCE</scope>
    <source>
        <strain evidence="7">DP1</strain>
    </source>
</reference>
<evidence type="ECO:0000256" key="5">
    <source>
        <dbReference type="ARBA" id="ARBA00023242"/>
    </source>
</evidence>